<gene>
    <name evidence="9" type="ORF">ACFPQ6_12995</name>
</gene>
<evidence type="ECO:0000259" key="5">
    <source>
        <dbReference type="Pfam" id="PF20464"/>
    </source>
</evidence>
<dbReference type="SUPFAM" id="SSF53335">
    <property type="entry name" value="S-adenosyl-L-methionine-dependent methyltransferases"/>
    <property type="match status" value="1"/>
</dbReference>
<evidence type="ECO:0000256" key="4">
    <source>
        <dbReference type="ARBA" id="ARBA00047942"/>
    </source>
</evidence>
<evidence type="ECO:0000256" key="3">
    <source>
        <dbReference type="ARBA" id="ARBA00022679"/>
    </source>
</evidence>
<evidence type="ECO:0000259" key="7">
    <source>
        <dbReference type="Pfam" id="PF20466"/>
    </source>
</evidence>
<comment type="catalytic activity">
    <reaction evidence="4">
        <text>a 2'-deoxyadenosine in DNA + S-adenosyl-L-methionine = an N(6)-methyl-2'-deoxyadenosine in DNA + S-adenosyl-L-homocysteine + H(+)</text>
        <dbReference type="Rhea" id="RHEA:15197"/>
        <dbReference type="Rhea" id="RHEA-COMP:12418"/>
        <dbReference type="Rhea" id="RHEA-COMP:12419"/>
        <dbReference type="ChEBI" id="CHEBI:15378"/>
        <dbReference type="ChEBI" id="CHEBI:57856"/>
        <dbReference type="ChEBI" id="CHEBI:59789"/>
        <dbReference type="ChEBI" id="CHEBI:90615"/>
        <dbReference type="ChEBI" id="CHEBI:90616"/>
        <dbReference type="EC" id="2.1.1.72"/>
    </reaction>
</comment>
<evidence type="ECO:0000259" key="6">
    <source>
        <dbReference type="Pfam" id="PF20465"/>
    </source>
</evidence>
<dbReference type="GO" id="GO:0032259">
    <property type="term" value="P:methylation"/>
    <property type="evidence" value="ECO:0007669"/>
    <property type="project" value="UniProtKB-KW"/>
</dbReference>
<dbReference type="Gene3D" id="3.40.50.150">
    <property type="entry name" value="Vaccinia Virus protein VP39"/>
    <property type="match status" value="1"/>
</dbReference>
<dbReference type="PRINTS" id="PR00507">
    <property type="entry name" value="N12N6MTFRASE"/>
</dbReference>
<dbReference type="Pfam" id="PF20465">
    <property type="entry name" value="MmeI_hel"/>
    <property type="match status" value="1"/>
</dbReference>
<evidence type="ECO:0000256" key="2">
    <source>
        <dbReference type="ARBA" id="ARBA00022603"/>
    </source>
</evidence>
<dbReference type="EC" id="2.1.1.72" evidence="1"/>
<feature type="domain" description="MmeI-like DNA-methyltransferase" evidence="8">
    <location>
        <begin position="363"/>
        <end position="611"/>
    </location>
</feature>
<proteinExistence type="predicted"/>
<dbReference type="Pfam" id="PF20464">
    <property type="entry name" value="MmeI_N"/>
    <property type="match status" value="1"/>
</dbReference>
<dbReference type="PANTHER" id="PTHR33841:SF1">
    <property type="entry name" value="DNA METHYLTRANSFERASE A"/>
    <property type="match status" value="1"/>
</dbReference>
<feature type="domain" description="MmeI-like target recognition" evidence="7">
    <location>
        <begin position="691"/>
        <end position="848"/>
    </location>
</feature>
<protein>
    <recommendedName>
        <fullName evidence="1">site-specific DNA-methyltransferase (adenine-specific)</fullName>
        <ecNumber evidence="1">2.1.1.72</ecNumber>
    </recommendedName>
</protein>
<dbReference type="GO" id="GO:0008168">
    <property type="term" value="F:methyltransferase activity"/>
    <property type="evidence" value="ECO:0007669"/>
    <property type="project" value="UniProtKB-KW"/>
</dbReference>
<evidence type="ECO:0000259" key="8">
    <source>
        <dbReference type="Pfam" id="PF20473"/>
    </source>
</evidence>
<dbReference type="InterPro" id="IPR046820">
    <property type="entry name" value="MmeI_TRD"/>
</dbReference>
<feature type="domain" description="MmeI-like N-terminal" evidence="5">
    <location>
        <begin position="1"/>
        <end position="193"/>
    </location>
</feature>
<dbReference type="Pfam" id="PF20473">
    <property type="entry name" value="MmeI_Mtase"/>
    <property type="match status" value="1"/>
</dbReference>
<feature type="non-terminal residue" evidence="9">
    <location>
        <position position="885"/>
    </location>
</feature>
<feature type="domain" description="MmeI-like helicase spacer" evidence="6">
    <location>
        <begin position="200"/>
        <end position="269"/>
    </location>
</feature>
<comment type="caution">
    <text evidence="9">The sequence shown here is derived from an EMBL/GenBank/DDBJ whole genome shotgun (WGS) entry which is preliminary data.</text>
</comment>
<keyword evidence="3" id="KW-0808">Transferase</keyword>
<accession>A0ABW1DM43</accession>
<dbReference type="PANTHER" id="PTHR33841">
    <property type="entry name" value="DNA METHYLTRANSFERASE YEEA-RELATED"/>
    <property type="match status" value="1"/>
</dbReference>
<reference evidence="10" key="1">
    <citation type="journal article" date="2019" name="Int. J. Syst. Evol. Microbiol.">
        <title>The Global Catalogue of Microorganisms (GCM) 10K type strain sequencing project: providing services to taxonomists for standard genome sequencing and annotation.</title>
        <authorList>
            <consortium name="The Broad Institute Genomics Platform"/>
            <consortium name="The Broad Institute Genome Sequencing Center for Infectious Disease"/>
            <person name="Wu L."/>
            <person name="Ma J."/>
        </authorList>
    </citation>
    <scope>NUCLEOTIDE SEQUENCE [LARGE SCALE GENOMIC DNA]</scope>
    <source>
        <strain evidence="10">CGMCC 1.15053</strain>
    </source>
</reference>
<name>A0ABW1DM43_9DEIO</name>
<keyword evidence="2 9" id="KW-0489">Methyltransferase</keyword>
<evidence type="ECO:0000313" key="9">
    <source>
        <dbReference type="EMBL" id="MFC5849227.1"/>
    </source>
</evidence>
<dbReference type="InterPro" id="IPR046819">
    <property type="entry name" value="MmeI_hel"/>
</dbReference>
<sequence>MHPQEFVAKWRARAHTVTEEQAYQEHYADVASLVGGPVPGQAGAPTGLTYQAGVSKVGSKDFGKADVYLPGHFIWEAKRAQKTADARAKTLGAALAQATLYAYELGSPPLMIVTDFVEIRVHTVFTATAPRMYRITLDDLEQGRTLEATDLTALQVLQAAFHAPERLNPARQRQEMTTQATARVGEVAQSMVQRGLGQLDVSHFLMRLVFAMFAEDVGLLDDTPLSRVLKRSAEHPDRSRGYLEDLFGAMQHGGEFWGADVRHFNGGLFDSNLALELTAAEAQSLLGAARLNWSKVEPAIFGTLFEHSLDAGTRGKRGAHYTPVQDILDVTVPVVLDPLRAEWDAVKAKARVIMDGKAKDRIEKATAVLQAFHERLASVTVLDPACGSGNFLVVTLGHLLDLESEVIGLAREIGAPFVLFPSRITPEQLRGIEVEPFAHELASVSVWIAFLQWKAAHPSDEWPSPILRNYGSIQHMDAVFDAATGQEPQWPAAEFIVGNPPFVGNTRMRQRLGDAYTEGLRRAYAGRVPGFADFVMYWFEKVRAEIAAGRTRRAGLIATNSIRGGANAEVLQRLQETGGIFLAWPDRAWVQDGAAVRVSVVGFDDGTQQARTLHWHEGEETDVAGRVTRTEAVVSFNADLTSGVDVRQARRLPENVGLSFEGVKPAGKFDLPGTVAREWLELPNPSGVSNRDVLKVFLGGEDLTERSKDRWTVDFNQMRLEEAERYRRPMQYVMEHVKEKREKASAGKKGTWWLYDRARPDLRQALAGKRRFLATPRHMKHRAFVWCPADALPGDALTVIASDQDYMFGMLNSGIHVAWATRKGTALGVGNDSRYTPTTTFETFPFPHSTPEQRAKVEEAARYLEQARAFLHGKDAPGRKGGVKL</sequence>
<dbReference type="InterPro" id="IPR050953">
    <property type="entry name" value="N4_N6_ade-DNA_methylase"/>
</dbReference>
<dbReference type="InterPro" id="IPR046816">
    <property type="entry name" value="MmeI_Mtase"/>
</dbReference>
<dbReference type="Pfam" id="PF20466">
    <property type="entry name" value="MmeI_TRD"/>
    <property type="match status" value="1"/>
</dbReference>
<organism evidence="9 10">
    <name type="scientific">Deinococcus petrolearius</name>
    <dbReference type="NCBI Taxonomy" id="1751295"/>
    <lineage>
        <taxon>Bacteria</taxon>
        <taxon>Thermotogati</taxon>
        <taxon>Deinococcota</taxon>
        <taxon>Deinococci</taxon>
        <taxon>Deinococcales</taxon>
        <taxon>Deinococcaceae</taxon>
        <taxon>Deinococcus</taxon>
    </lineage>
</organism>
<evidence type="ECO:0000256" key="1">
    <source>
        <dbReference type="ARBA" id="ARBA00011900"/>
    </source>
</evidence>
<dbReference type="EMBL" id="JBHSOH010000015">
    <property type="protein sequence ID" value="MFC5849227.1"/>
    <property type="molecule type" value="Genomic_DNA"/>
</dbReference>
<dbReference type="Proteomes" id="UP001595979">
    <property type="component" value="Unassembled WGS sequence"/>
</dbReference>
<evidence type="ECO:0000313" key="10">
    <source>
        <dbReference type="Proteomes" id="UP001595979"/>
    </source>
</evidence>
<dbReference type="RefSeq" id="WP_380050135.1">
    <property type="nucleotide sequence ID" value="NZ_JBHSOH010000015.1"/>
</dbReference>
<dbReference type="InterPro" id="IPR029063">
    <property type="entry name" value="SAM-dependent_MTases_sf"/>
</dbReference>
<dbReference type="InterPro" id="IPR046817">
    <property type="entry name" value="MmeI_N"/>
</dbReference>
<keyword evidence="10" id="KW-1185">Reference proteome</keyword>